<comment type="pathway">
    <text evidence="25">Amino-acid biosynthesis; L-methionine biosynthesis via salvage pathway; L-methionine from S-methyl-5-thio-alpha-D-ribose 1-phosphate: step 5/6.</text>
</comment>
<keyword evidence="5 25" id="KW-0963">Cytoplasm</keyword>
<dbReference type="EC" id="1.13.11.53" evidence="25"/>
<dbReference type="AlphaFoldDB" id="A0A818T5D5"/>
<dbReference type="UniPathway" id="UPA00378"/>
<dbReference type="GO" id="GO:0005795">
    <property type="term" value="C:Golgi stack"/>
    <property type="evidence" value="ECO:0007669"/>
    <property type="project" value="InterPro"/>
</dbReference>
<evidence type="ECO:0000256" key="16">
    <source>
        <dbReference type="ARBA" id="ARBA00023004"/>
    </source>
</evidence>
<comment type="caution">
    <text evidence="31">The sequence shown here is derived from an EMBL/GenBank/DDBJ whole genome shotgun (WGS) entry which is preliminary data.</text>
</comment>
<dbReference type="GO" id="GO:0009312">
    <property type="term" value="P:oligosaccharide biosynthetic process"/>
    <property type="evidence" value="ECO:0007669"/>
    <property type="project" value="InterPro"/>
</dbReference>
<dbReference type="PANTHER" id="PTHR12871:SF0">
    <property type="entry name" value="ALPHA-1,6-MANNOSYL-GLYCOPROTEIN 2-BETA-N-ACETYLGLUCOSAMINYLTRANSFERASE"/>
    <property type="match status" value="1"/>
</dbReference>
<evidence type="ECO:0000256" key="14">
    <source>
        <dbReference type="ARBA" id="ARBA00022989"/>
    </source>
</evidence>
<keyword evidence="20 25" id="KW-0486">Methionine biosynthesis</keyword>
<keyword evidence="9" id="KW-0808">Transferase</keyword>
<keyword evidence="10 29" id="KW-0812">Transmembrane</keyword>
<keyword evidence="13" id="KW-0735">Signal-anchor</keyword>
<dbReference type="EC" id="1.13.11.54" evidence="25"/>
<keyword evidence="12 25" id="KW-0223">Dioxygenase</keyword>
<evidence type="ECO:0000256" key="3">
    <source>
        <dbReference type="ARBA" id="ARBA00004922"/>
    </source>
</evidence>
<keyword evidence="19 28" id="KW-1015">Disulfide bond</keyword>
<feature type="binding site" evidence="26">
    <location>
        <begin position="118"/>
        <end position="122"/>
    </location>
    <ligand>
        <name>substrate</name>
    </ligand>
</feature>
<organism evidence="31 32">
    <name type="scientific">Rotaria sordida</name>
    <dbReference type="NCBI Taxonomy" id="392033"/>
    <lineage>
        <taxon>Eukaryota</taxon>
        <taxon>Metazoa</taxon>
        <taxon>Spiralia</taxon>
        <taxon>Gnathifera</taxon>
        <taxon>Rotifera</taxon>
        <taxon>Eurotatoria</taxon>
        <taxon>Bdelloidea</taxon>
        <taxon>Philodinida</taxon>
        <taxon>Philodinidae</taxon>
        <taxon>Rotaria</taxon>
    </lineage>
</organism>
<dbReference type="GO" id="GO:0016151">
    <property type="term" value="F:nickel cation binding"/>
    <property type="evidence" value="ECO:0007669"/>
    <property type="project" value="UniProtKB-UniRule"/>
</dbReference>
<sequence>MYYFFRYRCIMFRSIILWVIIITMFKITSIFYYDLQQRSIDSSSSSLPYDTEEKTKKFSNLSLFSIKTEIKSLNLSLIINHTTIEYYKQYVKRKNHEQFMYNSNLYSSKTTRYILLVQVHTRIVYLKKFIEMLQDVETINQSLVIFSHDFIDSDINTLVTNITFVPVIQIFYPFSQQLYPNEFPGLDPNDCPRDIVRHKALASRCNNAPNPDRYGHYREVSIVQIKHHWWWKLNFVFNSIEILQNRTDNLLLLLEEDFYLSPDALVFLKKMEMEKERLCPECLFYTLGNLEKSGRQFGKLSSKISIAYWHARYNLGMTISYSLWVLLVKYAEEFCTIDDYNWDWSLVYLAQQRFHFPRVMYSTATRVIHLGSCGTHHKKFCSNESDIARWTETDKFYQDNKKYLFPITSLSVHLKYEGKRPFKQPNGGWSDVRAWYMDDRTEHPQDEHLLGEVDTTTLCARTGVEIWYFHPDQILIGNESPSLIKLKNDRGYTYEDEIKLEPSIENYQEKLKIFFAEHLHSDEEIRLVLEGSGFFDVRDHNDKWMRIHVFPGDLIILPAGIYHRFIPDKHNYIRARRFFVGEPVWTPINRPVGDIHPSRKAYTEHLYRNGTTDTNTNVTDVIS</sequence>
<feature type="binding site" evidence="25">
    <location>
        <position position="520"/>
    </location>
    <ligand>
        <name>Ni(2+)</name>
        <dbReference type="ChEBI" id="CHEBI:49786"/>
        <note>for nickel-dependent acireductone dioxygenase activity</note>
    </ligand>
</feature>
<evidence type="ECO:0000256" key="28">
    <source>
        <dbReference type="PIRSR" id="PIRSR607754-3"/>
    </source>
</evidence>
<dbReference type="InterPro" id="IPR029044">
    <property type="entry name" value="Nucleotide-diphossugar_trans"/>
</dbReference>
<comment type="pathway">
    <text evidence="3">Protein modification; protein glycosylation.</text>
</comment>
<feature type="binding site" evidence="26">
    <location>
        <begin position="224"/>
        <end position="228"/>
    </location>
    <ligand>
        <name>substrate</name>
    </ligand>
</feature>
<feature type="binding site" evidence="26">
    <location>
        <position position="149"/>
    </location>
    <ligand>
        <name>substrate</name>
    </ligand>
</feature>
<evidence type="ECO:0000256" key="9">
    <source>
        <dbReference type="ARBA" id="ARBA00022679"/>
    </source>
</evidence>
<comment type="function">
    <text evidence="25">Catalyzes 2 different reactions between oxygen and the acireductone 1,2-dihydroxy-3-keto-5-methylthiopentene (DHK-MTPene) depending upon the metal bound in the active site. Fe-containing acireductone dioxygenase (Fe-ARD) produces formate and 2-keto-4-methylthiobutyrate (KMTB), the alpha-ketoacid precursor of methionine in the methionine recycle pathway. Ni-containing acireductone dioxygenase (Ni-ARD) produces methylthiopropionate, carbon monoxide and formate, and does not lie on the methionine recycle pathway.</text>
</comment>
<feature type="domain" description="Cupin type-2" evidence="30">
    <location>
        <begin position="516"/>
        <end position="566"/>
    </location>
</feature>
<evidence type="ECO:0000256" key="17">
    <source>
        <dbReference type="ARBA" id="ARBA00023034"/>
    </source>
</evidence>
<dbReference type="GO" id="GO:0005506">
    <property type="term" value="F:iron ion binding"/>
    <property type="evidence" value="ECO:0007669"/>
    <property type="project" value="UniProtKB-UniRule"/>
</dbReference>
<comment type="catalytic activity">
    <reaction evidence="24">
        <text>an N(4)-{beta-D-GlcNAc-(1-&gt;2)-alpha-D-Man-(1-&gt;3)-[alpha-D-Man-(1-&gt;6)]-beta-D-Man-(1-&gt;4)-beta-D-GlcNAc-(1-&gt;4)-beta-D-GlcNAc}-L-asparaginyl-[protein] + UDP-N-acetyl-alpha-D-glucosamine = N(4)-{beta-D-GlcNAc-(1-&gt;2)-alpha-D-Man-(1-&gt;3)-[beta-D-GlcNAc-(1-&gt;2)-alpha-D-Man-(1-&gt;6)]-beta-D-Man-(1-&gt;4)-beta-D-GlcNAc-(1-&gt;4)-beta-D-GlcNAc}-L-asparaginyl-[protein] + UDP + H(+)</text>
        <dbReference type="Rhea" id="RHEA:12941"/>
        <dbReference type="Rhea" id="RHEA-COMP:13526"/>
        <dbReference type="Rhea" id="RHEA-COMP:14369"/>
        <dbReference type="ChEBI" id="CHEBI:15378"/>
        <dbReference type="ChEBI" id="CHEBI:57705"/>
        <dbReference type="ChEBI" id="CHEBI:58223"/>
        <dbReference type="ChEBI" id="CHEBI:60615"/>
        <dbReference type="ChEBI" id="CHEBI:60651"/>
        <dbReference type="EC" id="2.4.1.143"/>
    </reaction>
</comment>
<dbReference type="Pfam" id="PF05060">
    <property type="entry name" value="MGAT2"/>
    <property type="match status" value="1"/>
</dbReference>
<feature type="disulfide bond" evidence="28">
    <location>
        <begin position="279"/>
        <end position="282"/>
    </location>
</feature>
<evidence type="ECO:0000256" key="6">
    <source>
        <dbReference type="ARBA" id="ARBA00022596"/>
    </source>
</evidence>
<evidence type="ECO:0000256" key="24">
    <source>
        <dbReference type="ARBA" id="ARBA00093257"/>
    </source>
</evidence>
<dbReference type="UniPathway" id="UPA00904">
    <property type="reaction ID" value="UER00878"/>
</dbReference>
<evidence type="ECO:0000256" key="10">
    <source>
        <dbReference type="ARBA" id="ARBA00022692"/>
    </source>
</evidence>
<dbReference type="GO" id="GO:0019509">
    <property type="term" value="P:L-methionine salvage from methylthioadenosine"/>
    <property type="evidence" value="ECO:0007669"/>
    <property type="project" value="UniProtKB-UniRule"/>
</dbReference>
<keyword evidence="21" id="KW-0325">Glycoprotein</keyword>
<dbReference type="GO" id="GO:0006487">
    <property type="term" value="P:protein N-linked glycosylation"/>
    <property type="evidence" value="ECO:0007669"/>
    <property type="project" value="TreeGrafter"/>
</dbReference>
<keyword evidence="23 25" id="KW-0539">Nucleus</keyword>
<comment type="catalytic activity">
    <reaction evidence="25">
        <text>1,2-dihydroxy-5-(methylsulfanyl)pent-1-en-3-one + O2 = 3-(methylsulfanyl)propanoate + CO + formate + 2 H(+)</text>
        <dbReference type="Rhea" id="RHEA:14161"/>
        <dbReference type="ChEBI" id="CHEBI:15378"/>
        <dbReference type="ChEBI" id="CHEBI:15379"/>
        <dbReference type="ChEBI" id="CHEBI:15740"/>
        <dbReference type="ChEBI" id="CHEBI:17245"/>
        <dbReference type="ChEBI" id="CHEBI:49016"/>
        <dbReference type="ChEBI" id="CHEBI:49252"/>
        <dbReference type="EC" id="1.13.11.53"/>
    </reaction>
</comment>
<evidence type="ECO:0000256" key="13">
    <source>
        <dbReference type="ARBA" id="ARBA00022968"/>
    </source>
</evidence>
<evidence type="ECO:0000256" key="7">
    <source>
        <dbReference type="ARBA" id="ARBA00022605"/>
    </source>
</evidence>
<keyword evidence="22 27" id="KW-0464">Manganese</keyword>
<dbReference type="InterPro" id="IPR007754">
    <property type="entry name" value="GlcNAc_II"/>
</dbReference>
<keyword evidence="16 25" id="KW-0408">Iron</keyword>
<gene>
    <name evidence="31" type="ORF">JBS370_LOCUS8071</name>
</gene>
<evidence type="ECO:0000256" key="19">
    <source>
        <dbReference type="ARBA" id="ARBA00023157"/>
    </source>
</evidence>
<dbReference type="FunFam" id="2.60.120.10:FF:000099">
    <property type="entry name" value="1,2-dihydroxy-3-keto-5-methylthiopentene dioxygenase"/>
    <property type="match status" value="1"/>
</dbReference>
<evidence type="ECO:0000256" key="29">
    <source>
        <dbReference type="SAM" id="Phobius"/>
    </source>
</evidence>
<evidence type="ECO:0000256" key="11">
    <source>
        <dbReference type="ARBA" id="ARBA00022723"/>
    </source>
</evidence>
<feature type="binding site" evidence="25">
    <location>
        <position position="520"/>
    </location>
    <ligand>
        <name>Fe(2+)</name>
        <dbReference type="ChEBI" id="CHEBI:29033"/>
        <note>for iron-dependent acireductone dioxygenase activity</note>
    </ligand>
</feature>
<evidence type="ECO:0000256" key="4">
    <source>
        <dbReference type="ARBA" id="ARBA00011011"/>
    </source>
</evidence>
<dbReference type="EMBL" id="CAJOBD010000499">
    <property type="protein sequence ID" value="CAF3679017.1"/>
    <property type="molecule type" value="Genomic_DNA"/>
</dbReference>
<dbReference type="InterPro" id="IPR014710">
    <property type="entry name" value="RmlC-like_jellyroll"/>
</dbReference>
<keyword evidence="14 29" id="KW-1133">Transmembrane helix</keyword>
<feature type="binding site" evidence="25">
    <location>
        <position position="563"/>
    </location>
    <ligand>
        <name>Ni(2+)</name>
        <dbReference type="ChEBI" id="CHEBI:49786"/>
        <note>for nickel-dependent acireductone dioxygenase activity</note>
    </ligand>
</feature>
<reference evidence="31" key="1">
    <citation type="submission" date="2021-02" db="EMBL/GenBank/DDBJ databases">
        <authorList>
            <person name="Nowell W R."/>
        </authorList>
    </citation>
    <scope>NUCLEOTIDE SEQUENCE</scope>
</reference>
<dbReference type="Gene3D" id="2.60.120.10">
    <property type="entry name" value="Jelly Rolls"/>
    <property type="match status" value="1"/>
</dbReference>
<evidence type="ECO:0000256" key="2">
    <source>
        <dbReference type="ARBA" id="ARBA00004323"/>
    </source>
</evidence>
<dbReference type="HAMAP" id="MF_03154">
    <property type="entry name" value="Salvage_MtnD_euk"/>
    <property type="match status" value="1"/>
</dbReference>
<dbReference type="CDD" id="cd02232">
    <property type="entry name" value="cupin_ARD"/>
    <property type="match status" value="1"/>
</dbReference>
<evidence type="ECO:0000256" key="15">
    <source>
        <dbReference type="ARBA" id="ARBA00023002"/>
    </source>
</evidence>
<keyword evidence="7 25" id="KW-0028">Amino-acid biosynthesis</keyword>
<comment type="subcellular location">
    <subcellularLocation>
        <location evidence="25">Cytoplasm</location>
    </subcellularLocation>
    <subcellularLocation>
        <location evidence="25">Nucleus</location>
    </subcellularLocation>
    <subcellularLocation>
        <location evidence="2">Golgi apparatus membrane</location>
        <topology evidence="2">Single-pass type II membrane protein</topology>
    </subcellularLocation>
</comment>
<evidence type="ECO:0000313" key="32">
    <source>
        <dbReference type="Proteomes" id="UP000663836"/>
    </source>
</evidence>
<comment type="similarity">
    <text evidence="4">Belongs to the glycosyltransferase 16 (GT16) protein family.</text>
</comment>
<dbReference type="InterPro" id="IPR011051">
    <property type="entry name" value="RmlC_Cupin_sf"/>
</dbReference>
<proteinExistence type="inferred from homology"/>
<dbReference type="Gene3D" id="3.90.550.10">
    <property type="entry name" value="Spore Coat Polysaccharide Biosynthesis Protein SpsA, Chain A"/>
    <property type="match status" value="1"/>
</dbReference>
<feature type="binding site" evidence="26">
    <location>
        <position position="295"/>
    </location>
    <ligand>
        <name>substrate</name>
    </ligand>
</feature>
<keyword evidence="11 25" id="KW-0479">Metal-binding</keyword>
<accession>A0A818T5D5</accession>
<evidence type="ECO:0000256" key="25">
    <source>
        <dbReference type="HAMAP-Rule" id="MF_03154"/>
    </source>
</evidence>
<dbReference type="GO" id="GO:0000139">
    <property type="term" value="C:Golgi membrane"/>
    <property type="evidence" value="ECO:0007669"/>
    <property type="project" value="UniProtKB-SubCell"/>
</dbReference>
<keyword evidence="8" id="KW-0328">Glycosyltransferase</keyword>
<dbReference type="InterPro" id="IPR027496">
    <property type="entry name" value="ARD_euk"/>
</dbReference>
<dbReference type="GO" id="GO:0008455">
    <property type="term" value="F:alpha-1,6-mannosylglycoprotein 2-beta-N-acetylglucosaminyltransferase activity"/>
    <property type="evidence" value="ECO:0007669"/>
    <property type="project" value="UniProtKB-EC"/>
</dbReference>
<comment type="cofactor">
    <cofactor evidence="25">
        <name>Fe(2+)</name>
        <dbReference type="ChEBI" id="CHEBI:29033"/>
    </cofactor>
    <cofactor evidence="25">
        <name>Ni(2+)</name>
        <dbReference type="ChEBI" id="CHEBI:49786"/>
    </cofactor>
    <text evidence="25">Binds either 1 Fe or Ni cation per monomer. Iron-binding promotes an acireductone dioxygenase reaction producing 2-keto-4-methylthiobutyrate, while nickel-binding promotes an acireductone dioxygenase reaction producing 3-(methylsulfanyl)propanoate.</text>
</comment>
<evidence type="ECO:0000256" key="1">
    <source>
        <dbReference type="ARBA" id="ARBA00001936"/>
    </source>
</evidence>
<feature type="binding site" evidence="27">
    <location>
        <position position="369"/>
    </location>
    <ligand>
        <name>Mn(2+)</name>
        <dbReference type="ChEBI" id="CHEBI:29035"/>
    </ligand>
</feature>
<feature type="binding site" evidence="27">
    <location>
        <position position="257"/>
    </location>
    <ligand>
        <name>Mn(2+)</name>
        <dbReference type="ChEBI" id="CHEBI:29035"/>
    </ligand>
</feature>
<dbReference type="Pfam" id="PF07883">
    <property type="entry name" value="Cupin_2"/>
    <property type="match status" value="1"/>
</dbReference>
<evidence type="ECO:0000256" key="8">
    <source>
        <dbReference type="ARBA" id="ARBA00022676"/>
    </source>
</evidence>
<evidence type="ECO:0000256" key="5">
    <source>
        <dbReference type="ARBA" id="ARBA00022490"/>
    </source>
</evidence>
<feature type="binding site" evidence="25">
    <location>
        <position position="518"/>
    </location>
    <ligand>
        <name>Fe(2+)</name>
        <dbReference type="ChEBI" id="CHEBI:29033"/>
        <note>for iron-dependent acireductone dioxygenase activity</note>
    </ligand>
</feature>
<dbReference type="PANTHER" id="PTHR12871">
    <property type="entry name" value="BETA-1,2-N-ACETYLGLUCOSAMINYLTRANSFERASE II"/>
    <property type="match status" value="1"/>
</dbReference>
<dbReference type="Proteomes" id="UP000663836">
    <property type="component" value="Unassembled WGS sequence"/>
</dbReference>
<comment type="cofactor">
    <cofactor evidence="1 27">
        <name>Mn(2+)</name>
        <dbReference type="ChEBI" id="CHEBI:29035"/>
    </cofactor>
</comment>
<dbReference type="SUPFAM" id="SSF53448">
    <property type="entry name" value="Nucleotide-diphospho-sugar transferases"/>
    <property type="match status" value="1"/>
</dbReference>
<evidence type="ECO:0000256" key="22">
    <source>
        <dbReference type="ARBA" id="ARBA00023211"/>
    </source>
</evidence>
<name>A0A818T5D5_9BILA</name>
<feature type="disulfide bond" evidence="28">
    <location>
        <begin position="373"/>
        <end position="381"/>
    </location>
</feature>
<dbReference type="GO" id="GO:0010309">
    <property type="term" value="F:acireductone dioxygenase [iron(II)-requiring] activity"/>
    <property type="evidence" value="ECO:0007669"/>
    <property type="project" value="UniProtKB-UniRule"/>
</dbReference>
<keyword evidence="17" id="KW-0333">Golgi apparatus</keyword>
<feature type="transmembrane region" description="Helical" evidence="29">
    <location>
        <begin position="12"/>
        <end position="33"/>
    </location>
</feature>
<evidence type="ECO:0000256" key="20">
    <source>
        <dbReference type="ARBA" id="ARBA00023167"/>
    </source>
</evidence>
<dbReference type="GO" id="GO:0010308">
    <property type="term" value="F:acireductone dioxygenase (Ni2+-requiring) activity"/>
    <property type="evidence" value="ECO:0007669"/>
    <property type="project" value="UniProtKB-UniRule"/>
</dbReference>
<feature type="disulfide bond" evidence="28">
    <location>
        <begin position="191"/>
        <end position="205"/>
    </location>
</feature>
<dbReference type="InterPro" id="IPR013096">
    <property type="entry name" value="Cupin_2"/>
</dbReference>
<evidence type="ECO:0000256" key="23">
    <source>
        <dbReference type="ARBA" id="ARBA00023242"/>
    </source>
</evidence>
<keyword evidence="6 25" id="KW-0533">Nickel</keyword>
<evidence type="ECO:0000256" key="26">
    <source>
        <dbReference type="PIRSR" id="PIRSR607754-1"/>
    </source>
</evidence>
<protein>
    <recommendedName>
        <fullName evidence="25">Acireductone dioxygenase</fullName>
    </recommendedName>
    <alternativeName>
        <fullName evidence="25">Acireductone dioxygenase (Fe(2+)-requiring)</fullName>
        <shortName evidence="25">ARD'</shortName>
        <shortName evidence="25">Fe-ARD</shortName>
        <ecNumber evidence="25">1.13.11.54</ecNumber>
    </alternativeName>
    <alternativeName>
        <fullName evidence="25">Acireductone dioxygenase (Ni(2+)-requiring)</fullName>
        <shortName evidence="25">ARD</shortName>
        <shortName evidence="25">Ni-ARD</shortName>
        <ecNumber evidence="25">1.13.11.53</ecNumber>
    </alternativeName>
</protein>
<evidence type="ECO:0000256" key="18">
    <source>
        <dbReference type="ARBA" id="ARBA00023136"/>
    </source>
</evidence>
<evidence type="ECO:0000259" key="30">
    <source>
        <dbReference type="Pfam" id="PF07883"/>
    </source>
</evidence>
<feature type="binding site" evidence="25">
    <location>
        <position position="524"/>
    </location>
    <ligand>
        <name>Fe(2+)</name>
        <dbReference type="ChEBI" id="CHEBI:29033"/>
        <note>for iron-dependent acireductone dioxygenase activity</note>
    </ligand>
</feature>
<dbReference type="InterPro" id="IPR004313">
    <property type="entry name" value="ARD"/>
</dbReference>
<comment type="similarity">
    <text evidence="25">Belongs to the acireductone dioxygenase (ARD) family.</text>
</comment>
<feature type="binding site" evidence="25">
    <location>
        <position position="518"/>
    </location>
    <ligand>
        <name>Ni(2+)</name>
        <dbReference type="ChEBI" id="CHEBI:49786"/>
        <note>for nickel-dependent acireductone dioxygenase activity</note>
    </ligand>
</feature>
<keyword evidence="15 25" id="KW-0560">Oxidoreductase</keyword>
<keyword evidence="18 29" id="KW-0472">Membrane</keyword>
<dbReference type="SUPFAM" id="SSF51182">
    <property type="entry name" value="RmlC-like cupins"/>
    <property type="match status" value="1"/>
</dbReference>
<feature type="binding site" evidence="25">
    <location>
        <position position="563"/>
    </location>
    <ligand>
        <name>Fe(2+)</name>
        <dbReference type="ChEBI" id="CHEBI:29033"/>
        <note>for iron-dependent acireductone dioxygenase activity</note>
    </ligand>
</feature>
<evidence type="ECO:0000256" key="12">
    <source>
        <dbReference type="ARBA" id="ARBA00022964"/>
    </source>
</evidence>
<feature type="binding site" evidence="25">
    <location>
        <position position="524"/>
    </location>
    <ligand>
        <name>Ni(2+)</name>
        <dbReference type="ChEBI" id="CHEBI:49786"/>
        <note>for nickel-dependent acireductone dioxygenase activity</note>
    </ligand>
</feature>
<evidence type="ECO:0000313" key="31">
    <source>
        <dbReference type="EMBL" id="CAF3679017.1"/>
    </source>
</evidence>
<evidence type="ECO:0000256" key="21">
    <source>
        <dbReference type="ARBA" id="ARBA00023180"/>
    </source>
</evidence>
<evidence type="ECO:0000256" key="27">
    <source>
        <dbReference type="PIRSR" id="PIRSR607754-2"/>
    </source>
</evidence>
<comment type="catalytic activity">
    <reaction evidence="25">
        <text>1,2-dihydroxy-5-(methylsulfanyl)pent-1-en-3-one + O2 = 4-methylsulfanyl-2-oxobutanoate + formate + 2 H(+)</text>
        <dbReference type="Rhea" id="RHEA:24504"/>
        <dbReference type="ChEBI" id="CHEBI:15378"/>
        <dbReference type="ChEBI" id="CHEBI:15379"/>
        <dbReference type="ChEBI" id="CHEBI:15740"/>
        <dbReference type="ChEBI" id="CHEBI:16723"/>
        <dbReference type="ChEBI" id="CHEBI:49252"/>
        <dbReference type="EC" id="1.13.11.54"/>
    </reaction>
</comment>
<dbReference type="GO" id="GO:0005634">
    <property type="term" value="C:nucleus"/>
    <property type="evidence" value="ECO:0007669"/>
    <property type="project" value="UniProtKB-SubCell"/>
</dbReference>